<dbReference type="Proteomes" id="UP000001396">
    <property type="component" value="Unassembled WGS sequence"/>
</dbReference>
<comment type="caution">
    <text evidence="1">The sequence shown here is derived from an EMBL/GenBank/DDBJ whole genome shotgun (WGS) entry which is preliminary data.</text>
</comment>
<dbReference type="InParanoid" id="D3BTE6"/>
<evidence type="ECO:0000313" key="2">
    <source>
        <dbReference type="Proteomes" id="UP000001396"/>
    </source>
</evidence>
<dbReference type="AlphaFoldDB" id="D3BTE6"/>
<organism evidence="1 2">
    <name type="scientific">Heterostelium pallidum (strain ATCC 26659 / Pp 5 / PN500)</name>
    <name type="common">Cellular slime mold</name>
    <name type="synonym">Polysphondylium pallidum</name>
    <dbReference type="NCBI Taxonomy" id="670386"/>
    <lineage>
        <taxon>Eukaryota</taxon>
        <taxon>Amoebozoa</taxon>
        <taxon>Evosea</taxon>
        <taxon>Eumycetozoa</taxon>
        <taxon>Dictyostelia</taxon>
        <taxon>Acytosteliales</taxon>
        <taxon>Acytosteliaceae</taxon>
        <taxon>Heterostelium</taxon>
    </lineage>
</organism>
<name>D3BTE6_HETP5</name>
<reference evidence="1 2" key="1">
    <citation type="journal article" date="2011" name="Genome Res.">
        <title>Phylogeny-wide analysis of social amoeba genomes highlights ancient origins for complex intercellular communication.</title>
        <authorList>
            <person name="Heidel A.J."/>
            <person name="Lawal H.M."/>
            <person name="Felder M."/>
            <person name="Schilde C."/>
            <person name="Helps N.R."/>
            <person name="Tunggal B."/>
            <person name="Rivero F."/>
            <person name="John U."/>
            <person name="Schleicher M."/>
            <person name="Eichinger L."/>
            <person name="Platzer M."/>
            <person name="Noegel A.A."/>
            <person name="Schaap P."/>
            <person name="Gloeckner G."/>
        </authorList>
    </citation>
    <scope>NUCLEOTIDE SEQUENCE [LARGE SCALE GENOMIC DNA]</scope>
    <source>
        <strain evidence="2">ATCC 26659 / Pp 5 / PN500</strain>
    </source>
</reference>
<gene>
    <name evidence="1" type="ORF">PPL_11440</name>
</gene>
<protein>
    <submittedName>
        <fullName evidence="1">Uncharacterized protein</fullName>
    </submittedName>
</protein>
<dbReference type="EMBL" id="ADBJ01000056">
    <property type="protein sequence ID" value="EFA75363.1"/>
    <property type="molecule type" value="Genomic_DNA"/>
</dbReference>
<accession>D3BTE6</accession>
<keyword evidence="2" id="KW-1185">Reference proteome</keyword>
<dbReference type="RefSeq" id="XP_020427497.1">
    <property type="nucleotide sequence ID" value="XM_020582194.1"/>
</dbReference>
<dbReference type="GeneID" id="31366908"/>
<proteinExistence type="predicted"/>
<sequence length="155" mass="18230">MYLITSTQHLEYFDDEVDEIDENEIDSFEEISNHSECSSFFEISTTLNDDENETEQLECFPINYPPRNSQFIMEPIIFESNKEDQHGDISNFIKDNNNNQPHYNNNVNPQFIYNELDSCTWNIQQQQQQQQKQKQPISHAHPILLPSLKVVTVTS</sequence>
<evidence type="ECO:0000313" key="1">
    <source>
        <dbReference type="EMBL" id="EFA75363.1"/>
    </source>
</evidence>